<name>A0ABN5Z1B2_9MYCO</name>
<sequence length="84" mass="9797">MPHHPLAAWADPRPRRPPHLFGPSVRPHLTAARGEANSMGNSDRRHDRYDEDHTDFEELIANRFDEDAAIERAEARYERYVYGD</sequence>
<feature type="region of interest" description="Disordered" evidence="1">
    <location>
        <begin position="1"/>
        <end position="48"/>
    </location>
</feature>
<dbReference type="Proteomes" id="UP000465609">
    <property type="component" value="Chromosome"/>
</dbReference>
<organism evidence="2 3">
    <name type="scientific">Mycolicibacterium aubagnense</name>
    <dbReference type="NCBI Taxonomy" id="319707"/>
    <lineage>
        <taxon>Bacteria</taxon>
        <taxon>Bacillati</taxon>
        <taxon>Actinomycetota</taxon>
        <taxon>Actinomycetes</taxon>
        <taxon>Mycobacteriales</taxon>
        <taxon>Mycobacteriaceae</taxon>
        <taxon>Mycolicibacterium</taxon>
    </lineage>
</organism>
<reference evidence="2 3" key="1">
    <citation type="journal article" date="2019" name="Emerg. Microbes Infect.">
        <title>Comprehensive subspecies identification of 175 nontuberculous mycobacteria species based on 7547 genomic profiles.</title>
        <authorList>
            <person name="Matsumoto Y."/>
            <person name="Kinjo T."/>
            <person name="Motooka D."/>
            <person name="Nabeya D."/>
            <person name="Jung N."/>
            <person name="Uechi K."/>
            <person name="Horii T."/>
            <person name="Iida T."/>
            <person name="Fujita J."/>
            <person name="Nakamura S."/>
        </authorList>
    </citation>
    <scope>NUCLEOTIDE SEQUENCE [LARGE SCALE GENOMIC DNA]</scope>
    <source>
        <strain evidence="2 3">JCM 15296</strain>
    </source>
</reference>
<gene>
    <name evidence="2" type="ORF">MAUB_58340</name>
</gene>
<keyword evidence="3" id="KW-1185">Reference proteome</keyword>
<accession>A0ABN5Z1B2</accession>
<proteinExistence type="predicted"/>
<protein>
    <submittedName>
        <fullName evidence="2">Uncharacterized protein</fullName>
    </submittedName>
</protein>
<dbReference type="EMBL" id="AP022577">
    <property type="protein sequence ID" value="BBX87961.1"/>
    <property type="molecule type" value="Genomic_DNA"/>
</dbReference>
<evidence type="ECO:0000313" key="3">
    <source>
        <dbReference type="Proteomes" id="UP000465609"/>
    </source>
</evidence>
<evidence type="ECO:0000313" key="2">
    <source>
        <dbReference type="EMBL" id="BBX87961.1"/>
    </source>
</evidence>
<evidence type="ECO:0000256" key="1">
    <source>
        <dbReference type="SAM" id="MobiDB-lite"/>
    </source>
</evidence>